<gene>
    <name evidence="6" type="ORF">GCM10011289_04390</name>
</gene>
<dbReference type="AlphaFoldDB" id="A0A918NY12"/>
<evidence type="ECO:0000256" key="3">
    <source>
        <dbReference type="ARBA" id="ARBA00023125"/>
    </source>
</evidence>
<dbReference type="NCBIfam" id="NF008239">
    <property type="entry name" value="PRK11013.1"/>
    <property type="match status" value="1"/>
</dbReference>
<proteinExistence type="inferred from homology"/>
<dbReference type="RefSeq" id="WP_189530649.1">
    <property type="nucleotide sequence ID" value="NZ_BMYX01000001.1"/>
</dbReference>
<reference evidence="6" key="1">
    <citation type="journal article" date="2014" name="Int. J. Syst. Evol. Microbiol.">
        <title>Complete genome sequence of Corynebacterium casei LMG S-19264T (=DSM 44701T), isolated from a smear-ripened cheese.</title>
        <authorList>
            <consortium name="US DOE Joint Genome Institute (JGI-PGF)"/>
            <person name="Walter F."/>
            <person name="Albersmeier A."/>
            <person name="Kalinowski J."/>
            <person name="Ruckert C."/>
        </authorList>
    </citation>
    <scope>NUCLEOTIDE SEQUENCE</scope>
    <source>
        <strain evidence="6">KCTC 32182</strain>
    </source>
</reference>
<organism evidence="6 7">
    <name type="scientific">Paludibacterium paludis</name>
    <dbReference type="NCBI Taxonomy" id="1225769"/>
    <lineage>
        <taxon>Bacteria</taxon>
        <taxon>Pseudomonadati</taxon>
        <taxon>Pseudomonadota</taxon>
        <taxon>Betaproteobacteria</taxon>
        <taxon>Neisseriales</taxon>
        <taxon>Chromobacteriaceae</taxon>
        <taxon>Paludibacterium</taxon>
    </lineage>
</organism>
<dbReference type="GO" id="GO:0043565">
    <property type="term" value="F:sequence-specific DNA binding"/>
    <property type="evidence" value="ECO:0007669"/>
    <property type="project" value="TreeGrafter"/>
</dbReference>
<dbReference type="InterPro" id="IPR036388">
    <property type="entry name" value="WH-like_DNA-bd_sf"/>
</dbReference>
<dbReference type="PANTHER" id="PTHR30427:SF1">
    <property type="entry name" value="TRANSCRIPTIONAL ACTIVATOR PROTEIN LYSR"/>
    <property type="match status" value="1"/>
</dbReference>
<dbReference type="InterPro" id="IPR000847">
    <property type="entry name" value="LysR_HTH_N"/>
</dbReference>
<dbReference type="PROSITE" id="PS50931">
    <property type="entry name" value="HTH_LYSR"/>
    <property type="match status" value="1"/>
</dbReference>
<feature type="domain" description="HTH lysR-type" evidence="5">
    <location>
        <begin position="3"/>
        <end position="60"/>
    </location>
</feature>
<evidence type="ECO:0000313" key="7">
    <source>
        <dbReference type="Proteomes" id="UP000645257"/>
    </source>
</evidence>
<comment type="caution">
    <text evidence="6">The sequence shown here is derived from an EMBL/GenBank/DDBJ whole genome shotgun (WGS) entry which is preliminary data.</text>
</comment>
<keyword evidence="4" id="KW-0804">Transcription</keyword>
<evidence type="ECO:0000256" key="2">
    <source>
        <dbReference type="ARBA" id="ARBA00023015"/>
    </source>
</evidence>
<keyword evidence="2" id="KW-0805">Transcription regulation</keyword>
<evidence type="ECO:0000259" key="5">
    <source>
        <dbReference type="PROSITE" id="PS50931"/>
    </source>
</evidence>
<dbReference type="SUPFAM" id="SSF53850">
    <property type="entry name" value="Periplasmic binding protein-like II"/>
    <property type="match status" value="1"/>
</dbReference>
<dbReference type="GO" id="GO:0003700">
    <property type="term" value="F:DNA-binding transcription factor activity"/>
    <property type="evidence" value="ECO:0007669"/>
    <property type="project" value="InterPro"/>
</dbReference>
<dbReference type="Pfam" id="PF03466">
    <property type="entry name" value="LysR_substrate"/>
    <property type="match status" value="1"/>
</dbReference>
<dbReference type="SUPFAM" id="SSF46785">
    <property type="entry name" value="Winged helix' DNA-binding domain"/>
    <property type="match status" value="1"/>
</dbReference>
<dbReference type="EMBL" id="BMYX01000001">
    <property type="protein sequence ID" value="GGY04961.1"/>
    <property type="molecule type" value="Genomic_DNA"/>
</dbReference>
<dbReference type="InterPro" id="IPR036390">
    <property type="entry name" value="WH_DNA-bd_sf"/>
</dbReference>
<name>A0A918NY12_9NEIS</name>
<dbReference type="PANTHER" id="PTHR30427">
    <property type="entry name" value="TRANSCRIPTIONAL ACTIVATOR PROTEIN LYSR"/>
    <property type="match status" value="1"/>
</dbReference>
<protein>
    <submittedName>
        <fullName evidence="6">LysR family transcriptional regulator</fullName>
    </submittedName>
</protein>
<dbReference type="GO" id="GO:0009089">
    <property type="term" value="P:lysine biosynthetic process via diaminopimelate"/>
    <property type="evidence" value="ECO:0007669"/>
    <property type="project" value="TreeGrafter"/>
</dbReference>
<accession>A0A918NY12</accession>
<keyword evidence="7" id="KW-1185">Reference proteome</keyword>
<sequence>MSVSLRHIEIFWAVMTAGSVTEAARLLATSQPTVSRELARFETLTGLVLFERARGRLVPTRQALMLFDEVRRSYFGLERIVNAAEALRQFDQGQISMVCQPGLAQTLMPSVCRRFLARYPGVSLSLIPQDPPLLDEWLAAQRHDLGLTEGGIDPRGTRVETVLTTEEVCVLPEGHPLAAKRVLDPADFSGLDCIYLAESDPYRQQVDEVFHEHGVTRRPVVETHSSAALCEMVIEGVGAAIVNAVTALGYRGRGLAMRRFRVAIPYTVALALPLYRPPSQSVDRFVDVLKERCGEVEAELAAALGE</sequence>
<evidence type="ECO:0000256" key="1">
    <source>
        <dbReference type="ARBA" id="ARBA00009437"/>
    </source>
</evidence>
<dbReference type="InterPro" id="IPR005119">
    <property type="entry name" value="LysR_subst-bd"/>
</dbReference>
<dbReference type="Gene3D" id="1.10.10.10">
    <property type="entry name" value="Winged helix-like DNA-binding domain superfamily/Winged helix DNA-binding domain"/>
    <property type="match status" value="1"/>
</dbReference>
<reference evidence="6" key="2">
    <citation type="submission" date="2020-09" db="EMBL/GenBank/DDBJ databases">
        <authorList>
            <person name="Sun Q."/>
            <person name="Kim S."/>
        </authorList>
    </citation>
    <scope>NUCLEOTIDE SEQUENCE</scope>
    <source>
        <strain evidence="6">KCTC 32182</strain>
    </source>
</reference>
<dbReference type="Gene3D" id="3.40.190.290">
    <property type="match status" value="1"/>
</dbReference>
<comment type="similarity">
    <text evidence="1">Belongs to the LysR transcriptional regulatory family.</text>
</comment>
<dbReference type="GO" id="GO:0010628">
    <property type="term" value="P:positive regulation of gene expression"/>
    <property type="evidence" value="ECO:0007669"/>
    <property type="project" value="TreeGrafter"/>
</dbReference>
<dbReference type="Proteomes" id="UP000645257">
    <property type="component" value="Unassembled WGS sequence"/>
</dbReference>
<evidence type="ECO:0000313" key="6">
    <source>
        <dbReference type="EMBL" id="GGY04961.1"/>
    </source>
</evidence>
<evidence type="ECO:0000256" key="4">
    <source>
        <dbReference type="ARBA" id="ARBA00023163"/>
    </source>
</evidence>
<dbReference type="Pfam" id="PF00126">
    <property type="entry name" value="HTH_1"/>
    <property type="match status" value="1"/>
</dbReference>
<keyword evidence="3" id="KW-0238">DNA-binding</keyword>